<dbReference type="SUPFAM" id="SSF48403">
    <property type="entry name" value="Ankyrin repeat"/>
    <property type="match status" value="1"/>
</dbReference>
<dbReference type="PANTHER" id="PTHR11142:SF4">
    <property type="entry name" value="PSEUDOURIDYLATE SYNTHASE 1 HOMOLOG"/>
    <property type="match status" value="1"/>
</dbReference>
<feature type="repeat" description="ANK" evidence="2">
    <location>
        <begin position="964"/>
        <end position="996"/>
    </location>
</feature>
<dbReference type="InterPro" id="IPR020094">
    <property type="entry name" value="TruA/RsuA/RluB/E/F_N"/>
</dbReference>
<dbReference type="EMBL" id="LSRX01000344">
    <property type="protein sequence ID" value="OLP99956.1"/>
    <property type="molecule type" value="Genomic_DNA"/>
</dbReference>
<dbReference type="PANTHER" id="PTHR11142">
    <property type="entry name" value="PSEUDOURIDYLATE SYNTHASE"/>
    <property type="match status" value="1"/>
</dbReference>
<evidence type="ECO:0000256" key="3">
    <source>
        <dbReference type="SAM" id="MobiDB-lite"/>
    </source>
</evidence>
<keyword evidence="5" id="KW-1185">Reference proteome</keyword>
<dbReference type="GO" id="GO:0003723">
    <property type="term" value="F:RNA binding"/>
    <property type="evidence" value="ECO:0007669"/>
    <property type="project" value="InterPro"/>
</dbReference>
<dbReference type="InterPro" id="IPR002110">
    <property type="entry name" value="Ankyrin_rpt"/>
</dbReference>
<evidence type="ECO:0000256" key="1">
    <source>
        <dbReference type="ARBA" id="ARBA00023235"/>
    </source>
</evidence>
<dbReference type="PROSITE" id="PS50297">
    <property type="entry name" value="ANK_REP_REGION"/>
    <property type="match status" value="1"/>
</dbReference>
<comment type="caution">
    <text evidence="4">The sequence shown here is derived from an EMBL/GenBank/DDBJ whole genome shotgun (WGS) entry which is preliminary data.</text>
</comment>
<dbReference type="Gene3D" id="3.30.70.580">
    <property type="entry name" value="Pseudouridine synthase I, catalytic domain, N-terminal subdomain"/>
    <property type="match status" value="1"/>
</dbReference>
<name>A0A1Q9DXS6_SYMMI</name>
<dbReference type="GO" id="GO:0005634">
    <property type="term" value="C:nucleus"/>
    <property type="evidence" value="ECO:0007669"/>
    <property type="project" value="TreeGrafter"/>
</dbReference>
<protein>
    <submittedName>
        <fullName evidence="4">Uncharacterized protein</fullName>
    </submittedName>
</protein>
<organism evidence="4 5">
    <name type="scientific">Symbiodinium microadriaticum</name>
    <name type="common">Dinoflagellate</name>
    <name type="synonym">Zooxanthella microadriatica</name>
    <dbReference type="NCBI Taxonomy" id="2951"/>
    <lineage>
        <taxon>Eukaryota</taxon>
        <taxon>Sar</taxon>
        <taxon>Alveolata</taxon>
        <taxon>Dinophyceae</taxon>
        <taxon>Suessiales</taxon>
        <taxon>Symbiodiniaceae</taxon>
        <taxon>Symbiodinium</taxon>
    </lineage>
</organism>
<gene>
    <name evidence="4" type="ORF">AK812_SmicGene17438</name>
</gene>
<dbReference type="InterPro" id="IPR001406">
    <property type="entry name" value="PsdUridine_synth_TruA"/>
</dbReference>
<dbReference type="InterPro" id="IPR020095">
    <property type="entry name" value="PsdUridine_synth_TruA_C"/>
</dbReference>
<evidence type="ECO:0000313" key="4">
    <source>
        <dbReference type="EMBL" id="OLP99956.1"/>
    </source>
</evidence>
<evidence type="ECO:0000256" key="2">
    <source>
        <dbReference type="PROSITE-ProRule" id="PRU00023"/>
    </source>
</evidence>
<dbReference type="GO" id="GO:0031119">
    <property type="term" value="P:tRNA pseudouridine synthesis"/>
    <property type="evidence" value="ECO:0007669"/>
    <property type="project" value="TreeGrafter"/>
</dbReference>
<feature type="region of interest" description="Disordered" evidence="3">
    <location>
        <begin position="434"/>
        <end position="462"/>
    </location>
</feature>
<dbReference type="SUPFAM" id="SSF55120">
    <property type="entry name" value="Pseudouridine synthase"/>
    <property type="match status" value="1"/>
</dbReference>
<dbReference type="GO" id="GO:1990481">
    <property type="term" value="P:mRNA pseudouridine synthesis"/>
    <property type="evidence" value="ECO:0007669"/>
    <property type="project" value="TreeGrafter"/>
</dbReference>
<proteinExistence type="predicted"/>
<dbReference type="Gene3D" id="1.25.40.20">
    <property type="entry name" value="Ankyrin repeat-containing domain"/>
    <property type="match status" value="1"/>
</dbReference>
<dbReference type="SMART" id="SM00248">
    <property type="entry name" value="ANK"/>
    <property type="match status" value="2"/>
</dbReference>
<keyword evidence="2" id="KW-0040">ANK repeat</keyword>
<dbReference type="PROSITE" id="PS50088">
    <property type="entry name" value="ANK_REPEAT"/>
    <property type="match status" value="1"/>
</dbReference>
<dbReference type="InterPro" id="IPR036770">
    <property type="entry name" value="Ankyrin_rpt-contain_sf"/>
</dbReference>
<dbReference type="InterPro" id="IPR020103">
    <property type="entry name" value="PsdUridine_synth_cat_dom_sf"/>
</dbReference>
<feature type="compositionally biased region" description="Basic residues" evidence="3">
    <location>
        <begin position="434"/>
        <end position="456"/>
    </location>
</feature>
<dbReference type="Gene3D" id="3.30.70.660">
    <property type="entry name" value="Pseudouridine synthase I, catalytic domain, C-terminal subdomain"/>
    <property type="match status" value="1"/>
</dbReference>
<dbReference type="GO" id="GO:0009982">
    <property type="term" value="F:pseudouridine synthase activity"/>
    <property type="evidence" value="ECO:0007669"/>
    <property type="project" value="InterPro"/>
</dbReference>
<dbReference type="OrthoDB" id="433049at2759"/>
<reference evidence="4 5" key="1">
    <citation type="submission" date="2016-02" db="EMBL/GenBank/DDBJ databases">
        <title>Genome analysis of coral dinoflagellate symbionts highlights evolutionary adaptations to a symbiotic lifestyle.</title>
        <authorList>
            <person name="Aranda M."/>
            <person name="Li Y."/>
            <person name="Liew Y.J."/>
            <person name="Baumgarten S."/>
            <person name="Simakov O."/>
            <person name="Wilson M."/>
            <person name="Piel J."/>
            <person name="Ashoor H."/>
            <person name="Bougouffa S."/>
            <person name="Bajic V.B."/>
            <person name="Ryu T."/>
            <person name="Ravasi T."/>
            <person name="Bayer T."/>
            <person name="Micklem G."/>
            <person name="Kim H."/>
            <person name="Bhak J."/>
            <person name="Lajeunesse T.C."/>
            <person name="Voolstra C.R."/>
        </authorList>
    </citation>
    <scope>NUCLEOTIDE SEQUENCE [LARGE SCALE GENOMIC DNA]</scope>
    <source>
        <strain evidence="4 5">CCMP2467</strain>
    </source>
</reference>
<dbReference type="SUPFAM" id="SSF56399">
    <property type="entry name" value="ADP-ribosylation"/>
    <property type="match status" value="1"/>
</dbReference>
<sequence>MTAGPGPTPSKEASCGHCGASFVSRNALFKHLAEKCDPLAAKAKEGKERLLVVVGYLGSRYRCSAYQNEREEATLPSVEGAVISAVRRAWGHDVFLSAVRSARTDRGFHAAENVLILTLRPCLRDDAALLRELRDSDIRLLSPVVPVSSLGPSATIFDKVYAPRRRSFNVHIPYWALITEEEKASFAESRRSLGGVWFGPLHDSCGSVDVLQLLTEVGVSAVPEDIEFETGKGHVQVRLSENDASTALGQLNGRLWHGSALVALPLSEALAKFVVHRRVRKALKELKGGPAASKGLRSYHNFLWPQPPFRDPAAMRQLFHCSALGLDAQEREKGSHWSDSDWTAVTFVAADFGPQQVYAGPPGAFLKSFEGHDVGALRSRCRYSKFLQLRRSARARSVDQTVPEDCQAQNSAKELKRLHFLHAKAEDMLAKQRARQRRVNRAHAKGLRRKTQRPGRGKGDCLSHLDHDCQPETSTETTASIWPAFGRESTPCWTPAPVPRCQRFARWHRALELAEEVARNYRDPFRPCPFKTKLEEARRQLSSDAFDALRAKFLRRHGRNLLESLALKAKLAIRSLSPTPLSSGVRSGFLQTYSEGRGGDLLPTFHGTNASNHASIFERGLLIPDKDTNGLRVINGSAHGLGTYSASLENPRLALNFVPPAQSALLVCGVVDDTVPTSCTAPRTYGVWSCTRESQHVRVVGDAVIALKPDRIAPLFTVQYAEAKKTLHAKQPLPRPVRPVAWRARYASNAYLHVRCSIKLDPCLHPWHILLNGYGCVHVTGAQQHLAKMEWTSIKHHSSKWLKAHGYWNAKAFKTFYEPDSTKTGIPEKLFQVRRMAGALVAVARGSEELTYIARCFEAEAVHVPPVPAEAVALEAVELGPASVDWRGPAQVNSGEAARMRSEIDSRVRAEACQPWKDFLAGLARGATRSALAAELAEAAQAGNAPGVLEALDKGALLDVPNEYGETATFLAALAGSSEVIQVLLSRRADHTIRDNAGLSACRAAELGGSQAAMTLLAAVSPTMSSGYGSLPRVPAACRCENVQVAAVSPARGRLLLMPHACPHLAAPVDEVPKVLVRGEVLPPDPASDTSMWGTAAEPAMATTYPERQPIHPGVRSCWDLGDKSNVDCPICYNVIQLTTQTIPRKVPLPVVPVLQQDDLPTVQPAAGGFEDAAEQAQKGHIGPGRQLRSLRGDEDFEVFACFVIWIRESSSLKLKAAMGGSSVGRLRRLSEFGFTEPRLACLPLGMAGDLSALNMQLALRPMRVQAQKELISDQASKLDDYAQLLSGRKVSEQAKAYRRPCDSYCVLKEKNTTMGMKQEVLIEDYERQPKLQAQPEPPADTEEELGERHLWYYRLVGLWLGPSSCTAGTTKKYRRPWNLNTALHEATEFNFCTFRIQHPVVLAQLLSRKIRLDIVFQIVQCPSGHLGVEFASCSGVVHAIVEFRIRKVRWTLTEGCRIDSWWRLCTRESKLLLFLEQAFAYGTLSGSFIGTDGFFGIGFYTKDANDVITPASCDADGCQSTMLLAF</sequence>
<accession>A0A1Q9DXS6</accession>
<evidence type="ECO:0000313" key="5">
    <source>
        <dbReference type="Proteomes" id="UP000186817"/>
    </source>
</evidence>
<keyword evidence="1" id="KW-0413">Isomerase</keyword>
<dbReference type="Proteomes" id="UP000186817">
    <property type="component" value="Unassembled WGS sequence"/>
</dbReference>